<accession>A0A3E5AM13</accession>
<dbReference type="Pfam" id="PF18941">
    <property type="entry name" value="DUF5688"/>
    <property type="match status" value="1"/>
</dbReference>
<dbReference type="RefSeq" id="WP_117690726.1">
    <property type="nucleotide sequence ID" value="NZ_QSUE01000011.1"/>
</dbReference>
<dbReference type="AlphaFoldDB" id="A0A3E5AM13"/>
<name>A0A3E5AM13_9FIRM</name>
<gene>
    <name evidence="1" type="ORF">DXB72_12270</name>
</gene>
<reference evidence="1 2" key="1">
    <citation type="submission" date="2018-08" db="EMBL/GenBank/DDBJ databases">
        <title>A genome reference for cultivated species of the human gut microbiota.</title>
        <authorList>
            <person name="Zou Y."/>
            <person name="Xue W."/>
            <person name="Luo G."/>
        </authorList>
    </citation>
    <scope>NUCLEOTIDE SEQUENCE [LARGE SCALE GENOMIC DNA]</scope>
    <source>
        <strain evidence="1 2">OM05-6AA</strain>
    </source>
</reference>
<dbReference type="EMBL" id="QSUG01000013">
    <property type="protein sequence ID" value="RGN21577.1"/>
    <property type="molecule type" value="Genomic_DNA"/>
</dbReference>
<evidence type="ECO:0000313" key="2">
    <source>
        <dbReference type="Proteomes" id="UP000260970"/>
    </source>
</evidence>
<proteinExistence type="predicted"/>
<evidence type="ECO:0000313" key="1">
    <source>
        <dbReference type="EMBL" id="RGN21577.1"/>
    </source>
</evidence>
<dbReference type="Proteomes" id="UP000260970">
    <property type="component" value="Unassembled WGS sequence"/>
</dbReference>
<dbReference type="InterPro" id="IPR043743">
    <property type="entry name" value="DUF5688"/>
</dbReference>
<protein>
    <recommendedName>
        <fullName evidence="3">DUF1444 family protein</fullName>
    </recommendedName>
</protein>
<organism evidence="1 2">
    <name type="scientific">Agathobacter rectalis</name>
    <dbReference type="NCBI Taxonomy" id="39491"/>
    <lineage>
        <taxon>Bacteria</taxon>
        <taxon>Bacillati</taxon>
        <taxon>Bacillota</taxon>
        <taxon>Clostridia</taxon>
        <taxon>Lachnospirales</taxon>
        <taxon>Lachnospiraceae</taxon>
        <taxon>Agathobacter</taxon>
    </lineage>
</organism>
<evidence type="ECO:0008006" key="3">
    <source>
        <dbReference type="Google" id="ProtNLM"/>
    </source>
</evidence>
<comment type="caution">
    <text evidence="1">The sequence shown here is derived from an EMBL/GenBank/DDBJ whole genome shotgun (WGS) entry which is preliminary data.</text>
</comment>
<sequence>MLNFEEFCLKVSEDFMKYISASFSAENGYHAVVKDVVKNGKTFRVLLIDSPDKAIKPPVVPLDRLYDSIFLKKYNGDVVSTLKEIAASYEKNYTKAVEMAHKSAVDDNSLKIDINNVFFALMNYDANKAELDAANIPYSVEGELAITYRVLIASNENEIKSILINQNIIKAFENNGFTFEKLKEAAMENTERLFPEKLVRISEDAYLLTSEYSCFGSSAILYEHSSIKELADRSGKNVLIFPCSINTCFVLLVDEDVVREADMYKDNISQFFIDMDEPVLNTQVMMYSNKEKKLLFGDDVVIENSKSKKNVR</sequence>